<proteinExistence type="predicted"/>
<dbReference type="EMBL" id="CP130144">
    <property type="protein sequence ID" value="WNZ43802.1"/>
    <property type="molecule type" value="Genomic_DNA"/>
</dbReference>
<dbReference type="InterPro" id="IPR016156">
    <property type="entry name" value="FAD/NAD-linked_Rdtase_dimer_sf"/>
</dbReference>
<dbReference type="RefSeq" id="WP_316425992.1">
    <property type="nucleotide sequence ID" value="NZ_CP130144.1"/>
</dbReference>
<gene>
    <name evidence="1" type="ORF">Q2T42_18335</name>
</gene>
<sequence length="48" mass="5277">MSNVDGRQKVRVTIAQLSDLDLSYTPPLGSPWDTVQIAAQAWEQSSSE</sequence>
<accession>A0AA96WQA7</accession>
<name>A0AA96WQA7_LEPBY</name>
<reference evidence="1" key="1">
    <citation type="journal article" date="2023" name="Plants (Basel)">
        <title>Genomic Analysis of Leptolyngbya boryana CZ1 Reveals Efficient Carbon Fixation Modules.</title>
        <authorList>
            <person name="Bai X."/>
            <person name="Wang H."/>
            <person name="Cheng W."/>
            <person name="Wang J."/>
            <person name="Ma M."/>
            <person name="Hu H."/>
            <person name="Song Z."/>
            <person name="Ma H."/>
            <person name="Fan Y."/>
            <person name="Du C."/>
            <person name="Xu J."/>
        </authorList>
    </citation>
    <scope>NUCLEOTIDE SEQUENCE</scope>
    <source>
        <strain evidence="1">CZ1</strain>
    </source>
</reference>
<reference evidence="1" key="2">
    <citation type="submission" date="2023-07" db="EMBL/GenBank/DDBJ databases">
        <authorList>
            <person name="Bai X.-H."/>
            <person name="Wang H.-H."/>
            <person name="Wang J."/>
            <person name="Ma M.-Y."/>
            <person name="Hu H.-H."/>
            <person name="Song Z.-L."/>
            <person name="Ma H.-G."/>
            <person name="Fan Y."/>
            <person name="Du C.-Y."/>
            <person name="Xu J.-C."/>
        </authorList>
    </citation>
    <scope>NUCLEOTIDE SEQUENCE</scope>
    <source>
        <strain evidence="1">CZ1</strain>
    </source>
</reference>
<dbReference type="AlphaFoldDB" id="A0AA96WQA7"/>
<evidence type="ECO:0000313" key="1">
    <source>
        <dbReference type="EMBL" id="WNZ43802.1"/>
    </source>
</evidence>
<protein>
    <submittedName>
        <fullName evidence="1">Uncharacterized protein</fullName>
    </submittedName>
</protein>
<organism evidence="1">
    <name type="scientific">Leptolyngbya boryana CZ1</name>
    <dbReference type="NCBI Taxonomy" id="3060204"/>
    <lineage>
        <taxon>Bacteria</taxon>
        <taxon>Bacillati</taxon>
        <taxon>Cyanobacteriota</taxon>
        <taxon>Cyanophyceae</taxon>
        <taxon>Leptolyngbyales</taxon>
        <taxon>Leptolyngbyaceae</taxon>
        <taxon>Leptolyngbya group</taxon>
        <taxon>Leptolyngbya</taxon>
    </lineage>
</organism>
<dbReference type="Gene3D" id="3.30.390.30">
    <property type="match status" value="1"/>
</dbReference>